<reference evidence="3" key="1">
    <citation type="submission" date="2023-05" db="EMBL/GenBank/DDBJ databases">
        <authorList>
            <person name="Huff M."/>
        </authorList>
    </citation>
    <scope>NUCLEOTIDE SEQUENCE</scope>
</reference>
<feature type="domain" description="MEKHLA" evidence="2">
    <location>
        <begin position="23"/>
        <end position="109"/>
    </location>
</feature>
<keyword evidence="1" id="KW-0539">Nucleus</keyword>
<evidence type="ECO:0000313" key="4">
    <source>
        <dbReference type="Proteomes" id="UP000834106"/>
    </source>
</evidence>
<dbReference type="PANTHER" id="PTHR45950:SF1">
    <property type="entry name" value="HOMEOBOX-LEUCINE ZIPPER PROTEIN ATHB-15"/>
    <property type="match status" value="1"/>
</dbReference>
<dbReference type="InterPro" id="IPR013978">
    <property type="entry name" value="MEKHLA"/>
</dbReference>
<sequence length="114" mass="13346">MQSSRESQDWLNFISNYKKPKGQGLDMLEMTLAALQDITLEKILDDHGRKNLWSEFPQIMRRGFTCIQSSICLSSMGRPISYERAVAWKVLNEDDYAHCICFMFVNWSFVWLKG</sequence>
<organism evidence="3 4">
    <name type="scientific">Fraxinus pennsylvanica</name>
    <dbReference type="NCBI Taxonomy" id="56036"/>
    <lineage>
        <taxon>Eukaryota</taxon>
        <taxon>Viridiplantae</taxon>
        <taxon>Streptophyta</taxon>
        <taxon>Embryophyta</taxon>
        <taxon>Tracheophyta</taxon>
        <taxon>Spermatophyta</taxon>
        <taxon>Magnoliopsida</taxon>
        <taxon>eudicotyledons</taxon>
        <taxon>Gunneridae</taxon>
        <taxon>Pentapetalae</taxon>
        <taxon>asterids</taxon>
        <taxon>lamiids</taxon>
        <taxon>Lamiales</taxon>
        <taxon>Oleaceae</taxon>
        <taxon>Oleeae</taxon>
        <taxon>Fraxinus</taxon>
    </lineage>
</organism>
<proteinExistence type="predicted"/>
<dbReference type="AlphaFoldDB" id="A0AAD2E3H8"/>
<dbReference type="InterPro" id="IPR044830">
    <property type="entry name" value="HD-Zip_III"/>
</dbReference>
<accession>A0AAD2E3H8</accession>
<dbReference type="PANTHER" id="PTHR45950">
    <property type="entry name" value="HOMEOBOX-LEUCINE ZIPPER PROTEIN ATHB-14"/>
    <property type="match status" value="1"/>
</dbReference>
<dbReference type="Proteomes" id="UP000834106">
    <property type="component" value="Chromosome 13"/>
</dbReference>
<keyword evidence="4" id="KW-1185">Reference proteome</keyword>
<evidence type="ECO:0000256" key="1">
    <source>
        <dbReference type="ARBA" id="ARBA00023242"/>
    </source>
</evidence>
<protein>
    <recommendedName>
        <fullName evidence="2">MEKHLA domain-containing protein</fullName>
    </recommendedName>
</protein>
<dbReference type="GO" id="GO:0003700">
    <property type="term" value="F:DNA-binding transcription factor activity"/>
    <property type="evidence" value="ECO:0007669"/>
    <property type="project" value="InterPro"/>
</dbReference>
<name>A0AAD2E3H8_9LAMI</name>
<evidence type="ECO:0000259" key="2">
    <source>
        <dbReference type="Pfam" id="PF08670"/>
    </source>
</evidence>
<gene>
    <name evidence="3" type="ORF">FPE_LOCUS21035</name>
</gene>
<evidence type="ECO:0000313" key="3">
    <source>
        <dbReference type="EMBL" id="CAI9773605.1"/>
    </source>
</evidence>
<dbReference type="EMBL" id="OU503048">
    <property type="protein sequence ID" value="CAI9773605.1"/>
    <property type="molecule type" value="Genomic_DNA"/>
</dbReference>
<dbReference type="Pfam" id="PF08670">
    <property type="entry name" value="MEKHLA"/>
    <property type="match status" value="1"/>
</dbReference>